<evidence type="ECO:0000256" key="3">
    <source>
        <dbReference type="ARBA" id="ARBA00022691"/>
    </source>
</evidence>
<feature type="compositionally biased region" description="Polar residues" evidence="7">
    <location>
        <begin position="38"/>
        <end position="52"/>
    </location>
</feature>
<comment type="caution">
    <text evidence="10">The sequence shown here is derived from an EMBL/GenBank/DDBJ whole genome shotgun (WGS) entry which is preliminary data.</text>
</comment>
<keyword evidence="8" id="KW-0732">Signal</keyword>
<gene>
    <name evidence="10" type="ORF">CYCCA115_LOCUS15315</name>
</gene>
<evidence type="ECO:0000313" key="11">
    <source>
        <dbReference type="Proteomes" id="UP001295423"/>
    </source>
</evidence>
<proteinExistence type="inferred from homology"/>
<evidence type="ECO:0000313" key="10">
    <source>
        <dbReference type="EMBL" id="CAJ1954723.1"/>
    </source>
</evidence>
<dbReference type="PANTHER" id="PTHR21392">
    <property type="entry name" value="TRNA-URIDINE AMINOCARBOXYPROPYLTRANSFERASE 2"/>
    <property type="match status" value="1"/>
</dbReference>
<feature type="domain" description="N-acetyltransferase" evidence="9">
    <location>
        <begin position="342"/>
        <end position="476"/>
    </location>
</feature>
<dbReference type="Pfam" id="PF08445">
    <property type="entry name" value="FR47"/>
    <property type="match status" value="1"/>
</dbReference>
<evidence type="ECO:0000256" key="8">
    <source>
        <dbReference type="SAM" id="SignalP"/>
    </source>
</evidence>
<keyword evidence="4" id="KW-0819">tRNA processing</keyword>
<dbReference type="EC" id="2.5.1.25" evidence="1"/>
<feature type="chain" id="PRO_5041987181" description="tRNA-uridine aminocarboxypropyltransferase" evidence="8">
    <location>
        <begin position="30"/>
        <end position="482"/>
    </location>
</feature>
<protein>
    <recommendedName>
        <fullName evidence="1">tRNA-uridine aminocarboxypropyltransferase</fullName>
        <ecNumber evidence="1">2.5.1.25</ecNumber>
    </recommendedName>
</protein>
<dbReference type="GO" id="GO:0016432">
    <property type="term" value="F:tRNA-uridine aminocarboxypropyltransferase activity"/>
    <property type="evidence" value="ECO:0007669"/>
    <property type="project" value="UniProtKB-EC"/>
</dbReference>
<organism evidence="10 11">
    <name type="scientific">Cylindrotheca closterium</name>
    <dbReference type="NCBI Taxonomy" id="2856"/>
    <lineage>
        <taxon>Eukaryota</taxon>
        <taxon>Sar</taxon>
        <taxon>Stramenopiles</taxon>
        <taxon>Ochrophyta</taxon>
        <taxon>Bacillariophyta</taxon>
        <taxon>Bacillariophyceae</taxon>
        <taxon>Bacillariophycidae</taxon>
        <taxon>Bacillariales</taxon>
        <taxon>Bacillariaceae</taxon>
        <taxon>Cylindrotheca</taxon>
    </lineage>
</organism>
<dbReference type="AlphaFoldDB" id="A0AAD2FXJ1"/>
<evidence type="ECO:0000259" key="9">
    <source>
        <dbReference type="PROSITE" id="PS51186"/>
    </source>
</evidence>
<evidence type="ECO:0000256" key="2">
    <source>
        <dbReference type="ARBA" id="ARBA00022679"/>
    </source>
</evidence>
<name>A0AAD2FXJ1_9STRA</name>
<dbReference type="Proteomes" id="UP001295423">
    <property type="component" value="Unassembled WGS sequence"/>
</dbReference>
<dbReference type="InterPro" id="IPR005636">
    <property type="entry name" value="DTW"/>
</dbReference>
<accession>A0AAD2FXJ1</accession>
<comment type="catalytic activity">
    <reaction evidence="6">
        <text>a uridine in tRNA + S-adenosyl-L-methionine = a 3-[(3S)-3-amino-3-carboxypropyl]uridine in tRNA + S-methyl-5'-thioadenosine + H(+)</text>
        <dbReference type="Rhea" id="RHEA:62432"/>
        <dbReference type="Rhea" id="RHEA-COMP:13339"/>
        <dbReference type="Rhea" id="RHEA-COMP:16092"/>
        <dbReference type="ChEBI" id="CHEBI:15378"/>
        <dbReference type="ChEBI" id="CHEBI:17509"/>
        <dbReference type="ChEBI" id="CHEBI:59789"/>
        <dbReference type="ChEBI" id="CHEBI:65315"/>
        <dbReference type="ChEBI" id="CHEBI:82930"/>
        <dbReference type="EC" id="2.5.1.25"/>
    </reaction>
</comment>
<evidence type="ECO:0000256" key="4">
    <source>
        <dbReference type="ARBA" id="ARBA00022694"/>
    </source>
</evidence>
<feature type="signal peptide" evidence="8">
    <location>
        <begin position="1"/>
        <end position="29"/>
    </location>
</feature>
<dbReference type="EMBL" id="CAKOGP040001869">
    <property type="protein sequence ID" value="CAJ1954723.1"/>
    <property type="molecule type" value="Genomic_DNA"/>
</dbReference>
<keyword evidence="3" id="KW-0949">S-adenosyl-L-methionine</keyword>
<dbReference type="CDD" id="cd04301">
    <property type="entry name" value="NAT_SF"/>
    <property type="match status" value="1"/>
</dbReference>
<keyword evidence="11" id="KW-1185">Reference proteome</keyword>
<reference evidence="10" key="1">
    <citation type="submission" date="2023-08" db="EMBL/GenBank/DDBJ databases">
        <authorList>
            <person name="Audoor S."/>
            <person name="Bilcke G."/>
        </authorList>
    </citation>
    <scope>NUCLEOTIDE SEQUENCE</scope>
</reference>
<dbReference type="Gene3D" id="3.40.630.30">
    <property type="match status" value="1"/>
</dbReference>
<evidence type="ECO:0000256" key="1">
    <source>
        <dbReference type="ARBA" id="ARBA00012386"/>
    </source>
</evidence>
<dbReference type="PANTHER" id="PTHR21392:SF0">
    <property type="entry name" value="TRNA-URIDINE AMINOCARBOXYPROPYLTRANSFERASE 2"/>
    <property type="match status" value="1"/>
</dbReference>
<evidence type="ECO:0000256" key="5">
    <source>
        <dbReference type="ARBA" id="ARBA00034489"/>
    </source>
</evidence>
<dbReference type="InterPro" id="IPR039262">
    <property type="entry name" value="DTWD2/TAPT"/>
</dbReference>
<comment type="similarity">
    <text evidence="5">Belongs to the TDD superfamily. DTWD2 family.</text>
</comment>
<feature type="region of interest" description="Disordered" evidence="7">
    <location>
        <begin position="32"/>
        <end position="58"/>
    </location>
</feature>
<dbReference type="SUPFAM" id="SSF55729">
    <property type="entry name" value="Acyl-CoA N-acyltransferases (Nat)"/>
    <property type="match status" value="1"/>
</dbReference>
<dbReference type="PROSITE" id="PS51186">
    <property type="entry name" value="GNAT"/>
    <property type="match status" value="1"/>
</dbReference>
<evidence type="ECO:0000256" key="6">
    <source>
        <dbReference type="ARBA" id="ARBA00048718"/>
    </source>
</evidence>
<dbReference type="Pfam" id="PF03942">
    <property type="entry name" value="DTW"/>
    <property type="match status" value="1"/>
</dbReference>
<dbReference type="GO" id="GO:0016747">
    <property type="term" value="F:acyltransferase activity, transferring groups other than amino-acyl groups"/>
    <property type="evidence" value="ECO:0007669"/>
    <property type="project" value="InterPro"/>
</dbReference>
<keyword evidence="2" id="KW-0808">Transferase</keyword>
<sequence>MGRKSNLSSWLYLGIALAKFFLFLQPAVALTSGPKNAGRQTRTQQDLSQSGEKTPPSHLQVKIASSITKGERRKEERQSKTRNLCPGCDRPPVICVCDALPPEKLSTRTQLLVLQHPNEFRKKTFSTVPLMSLVLENVQVQRDYQFEVKGLQIVQECLDRGQRPLLLFPGDDAISLDGFGNLEDDESKQEANMVDMDANLIQTLQEIRKQDNLLIVMDGTWAEAKRMALGSEDLVNACQQVQFTAPASCLYDAIRKEPEGHCLSTLEACAQSLVLLEGARETATYLKGVLQHMVNIQLTMERNRQDDPRQKGKQLYERNKRRRRVEKTLFEKPKPQTLQDGAILRPLAVNDAKHIHYSLCHKSRTSLLRTTQDCLEEGLACFGIENKDGHLCAHIVRSRDGTLGMLHVETEYRRKGYGRLLVQEASKVLKELDKPCVCFIQKGDEAAESLFCGLGWIVSEQGGVKSGTPSAAKQRWVLPSSG</sequence>
<dbReference type="InterPro" id="IPR000182">
    <property type="entry name" value="GNAT_dom"/>
</dbReference>
<dbReference type="InterPro" id="IPR013653">
    <property type="entry name" value="GCN5-like_dom"/>
</dbReference>
<evidence type="ECO:0000256" key="7">
    <source>
        <dbReference type="SAM" id="MobiDB-lite"/>
    </source>
</evidence>
<dbReference type="SMART" id="SM01144">
    <property type="entry name" value="DTW"/>
    <property type="match status" value="1"/>
</dbReference>
<dbReference type="GO" id="GO:0008033">
    <property type="term" value="P:tRNA processing"/>
    <property type="evidence" value="ECO:0007669"/>
    <property type="project" value="UniProtKB-KW"/>
</dbReference>
<dbReference type="InterPro" id="IPR016181">
    <property type="entry name" value="Acyl_CoA_acyltransferase"/>
</dbReference>